<organism evidence="10 11">
    <name type="scientific">Hyphomicrobium album</name>
    <dbReference type="NCBI Taxonomy" id="2665159"/>
    <lineage>
        <taxon>Bacteria</taxon>
        <taxon>Pseudomonadati</taxon>
        <taxon>Pseudomonadota</taxon>
        <taxon>Alphaproteobacteria</taxon>
        <taxon>Hyphomicrobiales</taxon>
        <taxon>Hyphomicrobiaceae</taxon>
        <taxon>Hyphomicrobium</taxon>
    </lineage>
</organism>
<evidence type="ECO:0000256" key="2">
    <source>
        <dbReference type="ARBA" id="ARBA00005992"/>
    </source>
</evidence>
<feature type="domain" description="L,D-TPase catalytic" evidence="9">
    <location>
        <begin position="14"/>
        <end position="181"/>
    </location>
</feature>
<feature type="active site" description="Proton donor/acceptor" evidence="7">
    <location>
        <position position="145"/>
    </location>
</feature>
<dbReference type="PANTHER" id="PTHR38589">
    <property type="entry name" value="BLR0621 PROTEIN"/>
    <property type="match status" value="1"/>
</dbReference>
<evidence type="ECO:0000256" key="1">
    <source>
        <dbReference type="ARBA" id="ARBA00004752"/>
    </source>
</evidence>
<dbReference type="GO" id="GO:0009252">
    <property type="term" value="P:peptidoglycan biosynthetic process"/>
    <property type="evidence" value="ECO:0007669"/>
    <property type="project" value="UniProtKB-UniPathway"/>
</dbReference>
<evidence type="ECO:0000313" key="11">
    <source>
        <dbReference type="Proteomes" id="UP000440694"/>
    </source>
</evidence>
<dbReference type="InterPro" id="IPR038063">
    <property type="entry name" value="Transpep_catalytic_dom"/>
</dbReference>
<reference evidence="10 11" key="1">
    <citation type="submission" date="2019-11" db="EMBL/GenBank/DDBJ databases">
        <title>Identification of a novel strain.</title>
        <authorList>
            <person name="Xu Q."/>
            <person name="Wang G."/>
        </authorList>
    </citation>
    <scope>NUCLEOTIDE SEQUENCE [LARGE SCALE GENOMIC DNA]</scope>
    <source>
        <strain evidence="11">xq</strain>
    </source>
</reference>
<proteinExistence type="inferred from homology"/>
<evidence type="ECO:0000256" key="8">
    <source>
        <dbReference type="SAM" id="MobiDB-lite"/>
    </source>
</evidence>
<evidence type="ECO:0000313" key="10">
    <source>
        <dbReference type="EMBL" id="MTD95009.1"/>
    </source>
</evidence>
<dbReference type="GO" id="GO:0004180">
    <property type="term" value="F:carboxypeptidase activity"/>
    <property type="evidence" value="ECO:0007669"/>
    <property type="project" value="UniProtKB-ARBA"/>
</dbReference>
<dbReference type="UniPathway" id="UPA00219"/>
<comment type="pathway">
    <text evidence="1 7">Cell wall biogenesis; peptidoglycan biosynthesis.</text>
</comment>
<evidence type="ECO:0000256" key="6">
    <source>
        <dbReference type="ARBA" id="ARBA00023316"/>
    </source>
</evidence>
<evidence type="ECO:0000256" key="5">
    <source>
        <dbReference type="ARBA" id="ARBA00022984"/>
    </source>
</evidence>
<dbReference type="PROSITE" id="PS52029">
    <property type="entry name" value="LD_TPASE"/>
    <property type="match status" value="1"/>
</dbReference>
<dbReference type="GO" id="GO:0071555">
    <property type="term" value="P:cell wall organization"/>
    <property type="evidence" value="ECO:0007669"/>
    <property type="project" value="UniProtKB-UniRule"/>
</dbReference>
<comment type="caution">
    <text evidence="10">The sequence shown here is derived from an EMBL/GenBank/DDBJ whole genome shotgun (WGS) entry which is preliminary data.</text>
</comment>
<dbReference type="Proteomes" id="UP000440694">
    <property type="component" value="Unassembled WGS sequence"/>
</dbReference>
<feature type="active site" description="Nucleophile" evidence="7">
    <location>
        <position position="157"/>
    </location>
</feature>
<dbReference type="RefSeq" id="WP_154739362.1">
    <property type="nucleotide sequence ID" value="NZ_WMBQ01000001.1"/>
</dbReference>
<evidence type="ECO:0000256" key="3">
    <source>
        <dbReference type="ARBA" id="ARBA00022679"/>
    </source>
</evidence>
<dbReference type="InterPro" id="IPR005490">
    <property type="entry name" value="LD_TPept_cat_dom"/>
</dbReference>
<feature type="region of interest" description="Disordered" evidence="8">
    <location>
        <begin position="39"/>
        <end position="64"/>
    </location>
</feature>
<keyword evidence="4 7" id="KW-0133">Cell shape</keyword>
<gene>
    <name evidence="10" type="ORF">GIW81_11770</name>
</gene>
<dbReference type="GO" id="GO:0016740">
    <property type="term" value="F:transferase activity"/>
    <property type="evidence" value="ECO:0007669"/>
    <property type="project" value="UniProtKB-KW"/>
</dbReference>
<keyword evidence="11" id="KW-1185">Reference proteome</keyword>
<protein>
    <submittedName>
        <fullName evidence="10">L,D-transpeptidase family protein</fullName>
    </submittedName>
</protein>
<evidence type="ECO:0000256" key="7">
    <source>
        <dbReference type="PROSITE-ProRule" id="PRU01373"/>
    </source>
</evidence>
<dbReference type="EMBL" id="WMBQ01000001">
    <property type="protein sequence ID" value="MTD95009.1"/>
    <property type="molecule type" value="Genomic_DNA"/>
</dbReference>
<dbReference type="SUPFAM" id="SSF141523">
    <property type="entry name" value="L,D-transpeptidase catalytic domain-like"/>
    <property type="match status" value="1"/>
</dbReference>
<keyword evidence="5 7" id="KW-0573">Peptidoglycan synthesis</keyword>
<dbReference type="AlphaFoldDB" id="A0A6I3KKM8"/>
<sequence length="182" mass="20181">MKTQGGSPQQAPKIVVRSLSAGATRGVVSYGNLRFPCALGRTGRRSGKREGDGATPTGDFPLRSAYYRPDRLRRPQTRLSLTPLRPGDGWCDTTQDRNYNRPVRHPYPVSAEEMWRADGLYDLVVVMGYNDRPRVKGRGSAVFMHVARPGMLPTEGCVALARPHLERLLQAVKRNAVVSVRP</sequence>
<keyword evidence="3" id="KW-0808">Transferase</keyword>
<name>A0A6I3KKM8_9HYPH</name>
<keyword evidence="6 7" id="KW-0961">Cell wall biogenesis/degradation</keyword>
<dbReference type="PANTHER" id="PTHR38589:SF1">
    <property type="entry name" value="BLR0621 PROTEIN"/>
    <property type="match status" value="1"/>
</dbReference>
<accession>A0A6I3KKM8</accession>
<comment type="similarity">
    <text evidence="2">Belongs to the YkuD family.</text>
</comment>
<dbReference type="GO" id="GO:0008360">
    <property type="term" value="P:regulation of cell shape"/>
    <property type="evidence" value="ECO:0007669"/>
    <property type="project" value="UniProtKB-UniRule"/>
</dbReference>
<evidence type="ECO:0000256" key="4">
    <source>
        <dbReference type="ARBA" id="ARBA00022960"/>
    </source>
</evidence>
<dbReference type="Pfam" id="PF03734">
    <property type="entry name" value="YkuD"/>
    <property type="match status" value="1"/>
</dbReference>
<evidence type="ECO:0000259" key="9">
    <source>
        <dbReference type="PROSITE" id="PS52029"/>
    </source>
</evidence>